<reference evidence="2 3" key="1">
    <citation type="submission" date="2024-08" db="EMBL/GenBank/DDBJ databases">
        <title>Two novel Cytobacillus novel species.</title>
        <authorList>
            <person name="Liu G."/>
        </authorList>
    </citation>
    <scope>NUCLEOTIDE SEQUENCE [LARGE SCALE GENOMIC DNA]</scope>
    <source>
        <strain evidence="2 3">FJAT-54145</strain>
    </source>
</reference>
<dbReference type="InterPro" id="IPR021598">
    <property type="entry name" value="DUF3221"/>
</dbReference>
<evidence type="ECO:0000313" key="3">
    <source>
        <dbReference type="Proteomes" id="UP001601059"/>
    </source>
</evidence>
<proteinExistence type="predicted"/>
<dbReference type="Proteomes" id="UP001601059">
    <property type="component" value="Unassembled WGS sequence"/>
</dbReference>
<name>A0ABW6KEF9_9BACI</name>
<feature type="chain" id="PRO_5045537554" evidence="1">
    <location>
        <begin position="24"/>
        <end position="173"/>
    </location>
</feature>
<evidence type="ECO:0000256" key="1">
    <source>
        <dbReference type="SAM" id="SignalP"/>
    </source>
</evidence>
<dbReference type="EMBL" id="JBIACK010000010">
    <property type="protein sequence ID" value="MFE8702574.1"/>
    <property type="molecule type" value="Genomic_DNA"/>
</dbReference>
<dbReference type="Pfam" id="PF11518">
    <property type="entry name" value="DUF3221"/>
    <property type="match status" value="1"/>
</dbReference>
<sequence>MKKSWLSIGICMLFLLGCGSSSVKDGKGHSDPDVQSYIADTENNRVLVKDCFYALDDDTTIMEEDGSKLSGEDLEIGMKVMAWSNGIAAESYPCQTKAVKLIVMNDSDSKKEQRAVQAILALAHSLYEKPIILLDGKTSSDGNGFESVLRVFHETDEEVNIYYDFKTEQASIH</sequence>
<dbReference type="PROSITE" id="PS51257">
    <property type="entry name" value="PROKAR_LIPOPROTEIN"/>
    <property type="match status" value="1"/>
</dbReference>
<gene>
    <name evidence="2" type="ORF">ACFYKX_18405</name>
</gene>
<keyword evidence="3" id="KW-1185">Reference proteome</keyword>
<dbReference type="RefSeq" id="WP_389362534.1">
    <property type="nucleotide sequence ID" value="NZ_JBIACK010000010.1"/>
</dbReference>
<comment type="caution">
    <text evidence="2">The sequence shown here is derived from an EMBL/GenBank/DDBJ whole genome shotgun (WGS) entry which is preliminary data.</text>
</comment>
<feature type="signal peptide" evidence="1">
    <location>
        <begin position="1"/>
        <end position="23"/>
    </location>
</feature>
<protein>
    <submittedName>
        <fullName evidence="2">DUF3221 domain-containing protein</fullName>
    </submittedName>
</protein>
<keyword evidence="1" id="KW-0732">Signal</keyword>
<evidence type="ECO:0000313" key="2">
    <source>
        <dbReference type="EMBL" id="MFE8702574.1"/>
    </source>
</evidence>
<accession>A0ABW6KEF9</accession>
<organism evidence="2 3">
    <name type="scientific">Cytobacillus spartinae</name>
    <dbReference type="NCBI Taxonomy" id="3299023"/>
    <lineage>
        <taxon>Bacteria</taxon>
        <taxon>Bacillati</taxon>
        <taxon>Bacillota</taxon>
        <taxon>Bacilli</taxon>
        <taxon>Bacillales</taxon>
        <taxon>Bacillaceae</taxon>
        <taxon>Cytobacillus</taxon>
    </lineage>
</organism>